<dbReference type="RefSeq" id="WP_227477544.1">
    <property type="nucleotide sequence ID" value="NZ_JAFMPT010000014.1"/>
</dbReference>
<keyword evidence="11" id="KW-1185">Reference proteome</keyword>
<feature type="domain" description="Peptidase M14" evidence="9">
    <location>
        <begin position="26"/>
        <end position="372"/>
    </location>
</feature>
<reference evidence="10" key="1">
    <citation type="submission" date="2021-03" db="EMBL/GenBank/DDBJ databases">
        <authorList>
            <person name="Ping X."/>
        </authorList>
    </citation>
    <scope>NUCLEOTIDE SEQUENCE</scope>
    <source>
        <strain evidence="10">E313</strain>
    </source>
</reference>
<comment type="similarity">
    <text evidence="2 7">Belongs to the peptidase M14 family.</text>
</comment>
<sequence>MKFRVLLLMASCFFLTNIATLNAQQDYRNSSQITSALKTLASQHGSKATLKSLTKTEGGNDIWSLTLSNGQPDSNPAIAIVGGVDGGHLLGVELSVQLAENILTNHADILERTTFYIFPNMSPDATAQYFKTLKYERHGNAVNTDDDRDGEKGEDGYEDLNGDNLITMIRVADPTGDYKMLEEDNRIMVKANTKKGEVGAYKLYTEGIDNDKDGRFNEDGEGGIAFNKNMSFNFPYFTKGSGEHPVSEKENRALLDFLYERWNLYSIFTFGPANNLSSPLKYNAQAANKRVVTSILKKDEMLNKFLSDRYNDITKTKDAPGSVAKGGNFFSWSYFHFGKLAMSTPGWWAPKPEADSLVKPSKNNKVNFLRWSEQQGMTDVFVDWKEINHPDFPNQKVEVGGMVPFKMTNPPYNKVSAIVESHAKFIAEISKLQPSIKLQNLKQEAIGNGITRITVDVHNTGLIPTHTEMGDRSRWLRQINVDIKLGNNQELISGRKHQLINTIAEDSSVQLTWLIKGKGSLNLTAGAPHTGTDNASINLK</sequence>
<evidence type="ECO:0000256" key="8">
    <source>
        <dbReference type="SAM" id="SignalP"/>
    </source>
</evidence>
<dbReference type="PANTHER" id="PTHR11705:SF143">
    <property type="entry name" value="SLL0236 PROTEIN"/>
    <property type="match status" value="1"/>
</dbReference>
<dbReference type="EMBL" id="JAFMPT010000014">
    <property type="protein sequence ID" value="MCC1485055.1"/>
    <property type="molecule type" value="Genomic_DNA"/>
</dbReference>
<evidence type="ECO:0000313" key="10">
    <source>
        <dbReference type="EMBL" id="MCC1485055.1"/>
    </source>
</evidence>
<keyword evidence="6" id="KW-0482">Metalloprotease</keyword>
<dbReference type="Gene3D" id="3.40.630.10">
    <property type="entry name" value="Zn peptidases"/>
    <property type="match status" value="1"/>
</dbReference>
<evidence type="ECO:0000256" key="2">
    <source>
        <dbReference type="ARBA" id="ARBA00005988"/>
    </source>
</evidence>
<evidence type="ECO:0000256" key="5">
    <source>
        <dbReference type="ARBA" id="ARBA00022833"/>
    </source>
</evidence>
<protein>
    <submittedName>
        <fullName evidence="10">Peptidase</fullName>
    </submittedName>
</protein>
<organism evidence="10 11">
    <name type="scientific">Winogradskyella immobilis</name>
    <dbReference type="NCBI Taxonomy" id="2816852"/>
    <lineage>
        <taxon>Bacteria</taxon>
        <taxon>Pseudomonadati</taxon>
        <taxon>Bacteroidota</taxon>
        <taxon>Flavobacteriia</taxon>
        <taxon>Flavobacteriales</taxon>
        <taxon>Flavobacteriaceae</taxon>
        <taxon>Winogradskyella</taxon>
    </lineage>
</organism>
<evidence type="ECO:0000313" key="11">
    <source>
        <dbReference type="Proteomes" id="UP000778797"/>
    </source>
</evidence>
<evidence type="ECO:0000256" key="6">
    <source>
        <dbReference type="ARBA" id="ARBA00023049"/>
    </source>
</evidence>
<evidence type="ECO:0000259" key="9">
    <source>
        <dbReference type="PROSITE" id="PS52035"/>
    </source>
</evidence>
<dbReference type="Pfam" id="PF00246">
    <property type="entry name" value="Peptidase_M14"/>
    <property type="match status" value="1"/>
</dbReference>
<feature type="chain" id="PRO_5045444912" evidence="8">
    <location>
        <begin position="24"/>
        <end position="540"/>
    </location>
</feature>
<keyword evidence="4" id="KW-0378">Hydrolase</keyword>
<comment type="caution">
    <text evidence="10">The sequence shown here is derived from an EMBL/GenBank/DDBJ whole genome shotgun (WGS) entry which is preliminary data.</text>
</comment>
<keyword evidence="5" id="KW-0862">Zinc</keyword>
<accession>A0ABS8EPL7</accession>
<feature type="signal peptide" evidence="8">
    <location>
        <begin position="1"/>
        <end position="23"/>
    </location>
</feature>
<dbReference type="SMART" id="SM00631">
    <property type="entry name" value="Zn_pept"/>
    <property type="match status" value="1"/>
</dbReference>
<comment type="caution">
    <text evidence="7">Lacks conserved residue(s) required for the propagation of feature annotation.</text>
</comment>
<dbReference type="SUPFAM" id="SSF53187">
    <property type="entry name" value="Zn-dependent exopeptidases"/>
    <property type="match status" value="1"/>
</dbReference>
<dbReference type="PROSITE" id="PS52035">
    <property type="entry name" value="PEPTIDASE_M14"/>
    <property type="match status" value="1"/>
</dbReference>
<comment type="cofactor">
    <cofactor evidence="1">
        <name>Zn(2+)</name>
        <dbReference type="ChEBI" id="CHEBI:29105"/>
    </cofactor>
</comment>
<keyword evidence="3" id="KW-0645">Protease</keyword>
<keyword evidence="8" id="KW-0732">Signal</keyword>
<evidence type="ECO:0000256" key="7">
    <source>
        <dbReference type="PROSITE-ProRule" id="PRU01379"/>
    </source>
</evidence>
<dbReference type="InterPro" id="IPR000834">
    <property type="entry name" value="Peptidase_M14"/>
</dbReference>
<gene>
    <name evidence="10" type="ORF">J1C55_10680</name>
</gene>
<reference evidence="10" key="2">
    <citation type="submission" date="2021-10" db="EMBL/GenBank/DDBJ databases">
        <title>Genome of Winogradskyella sp. E313.</title>
        <authorList>
            <person name="Zhou Y."/>
        </authorList>
    </citation>
    <scope>NUCLEOTIDE SEQUENCE</scope>
    <source>
        <strain evidence="10">E313</strain>
    </source>
</reference>
<name>A0ABS8EPL7_9FLAO</name>
<dbReference type="PANTHER" id="PTHR11705">
    <property type="entry name" value="PROTEASE FAMILY M14 CARBOXYPEPTIDASE A,B"/>
    <property type="match status" value="1"/>
</dbReference>
<dbReference type="Proteomes" id="UP000778797">
    <property type="component" value="Unassembled WGS sequence"/>
</dbReference>
<proteinExistence type="inferred from homology"/>
<dbReference type="CDD" id="cd06905">
    <property type="entry name" value="M14-like"/>
    <property type="match status" value="1"/>
</dbReference>
<evidence type="ECO:0000256" key="1">
    <source>
        <dbReference type="ARBA" id="ARBA00001947"/>
    </source>
</evidence>
<evidence type="ECO:0000256" key="4">
    <source>
        <dbReference type="ARBA" id="ARBA00022801"/>
    </source>
</evidence>
<evidence type="ECO:0000256" key="3">
    <source>
        <dbReference type="ARBA" id="ARBA00022670"/>
    </source>
</evidence>